<organism evidence="2">
    <name type="scientific">uncultured marine microorganism HF4000_001N02</name>
    <dbReference type="NCBI Taxonomy" id="455504"/>
    <lineage>
        <taxon>unclassified sequences</taxon>
        <taxon>environmental samples</taxon>
    </lineage>
</organism>
<evidence type="ECO:0000256" key="1">
    <source>
        <dbReference type="SAM" id="MobiDB-lite"/>
    </source>
</evidence>
<reference evidence="2" key="1">
    <citation type="journal article" date="2008" name="ISME J.">
        <title>Genomic patterns of recombination, clonal divergence and environment in marine microbial populations.</title>
        <authorList>
            <person name="Konstantinidis K.T."/>
            <person name="Delong E.F."/>
        </authorList>
    </citation>
    <scope>NUCLEOTIDE SEQUENCE</scope>
</reference>
<dbReference type="EMBL" id="EU016563">
    <property type="protein sequence ID" value="ABZ05980.1"/>
    <property type="molecule type" value="Genomic_DNA"/>
</dbReference>
<dbReference type="InterPro" id="IPR010995">
    <property type="entry name" value="DNA_repair_Rad51/TF_NusA_a-hlx"/>
</dbReference>
<gene>
    <name evidence="2" type="ORF">ALOHA_HF4000001N02ctg1g18</name>
</gene>
<dbReference type="SUPFAM" id="SSF47794">
    <property type="entry name" value="Rad51 N-terminal domain-like"/>
    <property type="match status" value="1"/>
</dbReference>
<feature type="region of interest" description="Disordered" evidence="1">
    <location>
        <begin position="1"/>
        <end position="26"/>
    </location>
</feature>
<dbReference type="Gene3D" id="1.10.150.20">
    <property type="entry name" value="5' to 3' exonuclease, C-terminal subdomain"/>
    <property type="match status" value="1"/>
</dbReference>
<evidence type="ECO:0000313" key="2">
    <source>
        <dbReference type="EMBL" id="ABZ05980.1"/>
    </source>
</evidence>
<proteinExistence type="predicted"/>
<name>B3T071_9ZZZZ</name>
<dbReference type="AlphaFoldDB" id="B3T071"/>
<dbReference type="GO" id="GO:0000166">
    <property type="term" value="F:nucleotide binding"/>
    <property type="evidence" value="ECO:0007669"/>
    <property type="project" value="InterPro"/>
</dbReference>
<dbReference type="Pfam" id="PF14520">
    <property type="entry name" value="HHH_5"/>
    <property type="match status" value="1"/>
</dbReference>
<protein>
    <submittedName>
        <fullName evidence="2">Uncharacterized protein</fullName>
    </submittedName>
</protein>
<accession>B3T071</accession>
<sequence length="297" mass="31962">MTASGRNVAGLASKRKSAVNEQGAATRRQSGIDALTAIDGVGTTKATNLSEAGINTISKVAKSTVAALEATGLGSQTATRVKQAANEMVTARREERVESSDAILLVHRFVGPTKVLGDGSRDIDFDQLKEQMRERGIEGLKGVYIPCSSLSSIRDTPWKAGKSGEGKSTLYGRISWSDNRLLIRDILTDYSYSVGGYKSIPIYFIPCPDLTNDQIESLESHMASLIVKINPKVLEYKTMEKKVNQSHRANINFGAAIAGIEHSTIGAGRGRTLRGLTAERRADAEMLARTLGLGGHR</sequence>